<keyword evidence="6" id="KW-0325">Glycoprotein</keyword>
<dbReference type="Gene3D" id="3.40.50.1820">
    <property type="entry name" value="alpha/beta hydrolase"/>
    <property type="match status" value="1"/>
</dbReference>
<dbReference type="PANTHER" id="PTHR11802">
    <property type="entry name" value="SERINE PROTEASE FAMILY S10 SERINE CARBOXYPEPTIDASE"/>
    <property type="match status" value="1"/>
</dbReference>
<dbReference type="OrthoDB" id="443318at2759"/>
<dbReference type="GO" id="GO:0000324">
    <property type="term" value="C:fungal-type vacuole"/>
    <property type="evidence" value="ECO:0007669"/>
    <property type="project" value="TreeGrafter"/>
</dbReference>
<sequence>MKLVSFVFSTIVVPSVVAGSTLLDRRDLAYGEGWETFAKRDIFPDHELRVREVKDLGVDKVKQYSGYLDVNNKQDHLFYWFFESRGDPSTDPTVLWLNGGPGCSSLEGLFFENGPASIDANLKPKHNPYSWNSNANVIFVDQPINTGFSYSARSVSNTPAAAEDMAAFLELFFQKFPKYKNEFHISGESYAGHYIPVLATTILGNRNTSFNLTSVLIGNGLTDPLTQYNYYQPMACGEGGYKSVLSTSACSRMKQAITPCVNSIQRCYENPNSRIICQLASAQCQQSQLMPYQQTGLNVYDVRTKCDPDTNGLCYKALDNIKNYLNQPNVKQALGARTDINYDLCNQQINLQFQLNGDWMQPIQRHVTRLLEQEIPVLIYAGDKDYICNWLGNRAWTRALPWKGHDQFQAAKIKAWEADGSKAGEVINHQHFTFLRIYNAGHLAPYDQPKNSLAMLNTWLDGKFDFSNSTAKRSSFLY</sequence>
<reference evidence="8" key="1">
    <citation type="journal article" date="2019" name="G3 (Bethesda)">
        <title>Genome Assemblies of Two Rare Opportunistic Yeast Pathogens: Diutina rugosa (syn. Candida rugosa) and Trichomonascus ciferrii (syn. Candida ciferrii).</title>
        <authorList>
            <person name="Mixao V."/>
            <person name="Saus E."/>
            <person name="Hansen A.P."/>
            <person name="Lass-Florl C."/>
            <person name="Gabaldon T."/>
        </authorList>
    </citation>
    <scope>NUCLEOTIDE SEQUENCE</scope>
    <source>
        <strain evidence="8">CBS 4856</strain>
    </source>
</reference>
<evidence type="ECO:0000256" key="3">
    <source>
        <dbReference type="ARBA" id="ARBA00022670"/>
    </source>
</evidence>
<evidence type="ECO:0000256" key="5">
    <source>
        <dbReference type="ARBA" id="ARBA00022801"/>
    </source>
</evidence>
<dbReference type="Gene3D" id="1.10.287.410">
    <property type="match status" value="1"/>
</dbReference>
<feature type="signal peptide" evidence="7">
    <location>
        <begin position="1"/>
        <end position="18"/>
    </location>
</feature>
<dbReference type="PROSITE" id="PS00560">
    <property type="entry name" value="CARBOXYPEPT_SER_HIS"/>
    <property type="match status" value="1"/>
</dbReference>
<evidence type="ECO:0000256" key="7">
    <source>
        <dbReference type="RuleBase" id="RU361156"/>
    </source>
</evidence>
<dbReference type="SUPFAM" id="SSF53474">
    <property type="entry name" value="alpha/beta-Hydrolases"/>
    <property type="match status" value="1"/>
</dbReference>
<dbReference type="PANTHER" id="PTHR11802:SF113">
    <property type="entry name" value="SERINE CARBOXYPEPTIDASE CTSA-4.1"/>
    <property type="match status" value="1"/>
</dbReference>
<comment type="caution">
    <text evidence="8">The sequence shown here is derived from an EMBL/GenBank/DDBJ whole genome shotgun (WGS) entry which is preliminary data.</text>
</comment>
<dbReference type="GO" id="GO:0004185">
    <property type="term" value="F:serine-type carboxypeptidase activity"/>
    <property type="evidence" value="ECO:0007669"/>
    <property type="project" value="UniProtKB-UniRule"/>
</dbReference>
<dbReference type="Proteomes" id="UP000761534">
    <property type="component" value="Unassembled WGS sequence"/>
</dbReference>
<dbReference type="Pfam" id="PF00450">
    <property type="entry name" value="Peptidase_S10"/>
    <property type="match status" value="1"/>
</dbReference>
<feature type="chain" id="PRO_5031598069" description="Carboxypeptidase" evidence="7">
    <location>
        <begin position="19"/>
        <end position="478"/>
    </location>
</feature>
<dbReference type="PROSITE" id="PS00131">
    <property type="entry name" value="CARBOXYPEPT_SER_SER"/>
    <property type="match status" value="1"/>
</dbReference>
<evidence type="ECO:0000256" key="4">
    <source>
        <dbReference type="ARBA" id="ARBA00022729"/>
    </source>
</evidence>
<evidence type="ECO:0000313" key="8">
    <source>
        <dbReference type="EMBL" id="KAA8910482.1"/>
    </source>
</evidence>
<evidence type="ECO:0000256" key="1">
    <source>
        <dbReference type="ARBA" id="ARBA00009431"/>
    </source>
</evidence>
<dbReference type="EC" id="3.4.16.-" evidence="7"/>
<evidence type="ECO:0000256" key="6">
    <source>
        <dbReference type="ARBA" id="ARBA00023180"/>
    </source>
</evidence>
<keyword evidence="9" id="KW-1185">Reference proteome</keyword>
<evidence type="ECO:0000313" key="9">
    <source>
        <dbReference type="Proteomes" id="UP000761534"/>
    </source>
</evidence>
<proteinExistence type="inferred from homology"/>
<dbReference type="PRINTS" id="PR00724">
    <property type="entry name" value="CRBOXYPTASEC"/>
</dbReference>
<dbReference type="EMBL" id="SWFS01000316">
    <property type="protein sequence ID" value="KAA8910482.1"/>
    <property type="molecule type" value="Genomic_DNA"/>
</dbReference>
<organism evidence="8 9">
    <name type="scientific">Trichomonascus ciferrii</name>
    <dbReference type="NCBI Taxonomy" id="44093"/>
    <lineage>
        <taxon>Eukaryota</taxon>
        <taxon>Fungi</taxon>
        <taxon>Dikarya</taxon>
        <taxon>Ascomycota</taxon>
        <taxon>Saccharomycotina</taxon>
        <taxon>Dipodascomycetes</taxon>
        <taxon>Dipodascales</taxon>
        <taxon>Trichomonascaceae</taxon>
        <taxon>Trichomonascus</taxon>
        <taxon>Trichomonascus ciferrii complex</taxon>
    </lineage>
</organism>
<dbReference type="VEuPathDB" id="FungiDB:TRICI_004119"/>
<comment type="similarity">
    <text evidence="1 7">Belongs to the peptidase S10 family.</text>
</comment>
<evidence type="ECO:0000256" key="2">
    <source>
        <dbReference type="ARBA" id="ARBA00022645"/>
    </source>
</evidence>
<keyword evidence="3 7" id="KW-0645">Protease</keyword>
<keyword evidence="4 7" id="KW-0732">Signal</keyword>
<dbReference type="InterPro" id="IPR029058">
    <property type="entry name" value="AB_hydrolase_fold"/>
</dbReference>
<dbReference type="GO" id="GO:0006508">
    <property type="term" value="P:proteolysis"/>
    <property type="evidence" value="ECO:0007669"/>
    <property type="project" value="UniProtKB-KW"/>
</dbReference>
<keyword evidence="2 7" id="KW-0121">Carboxypeptidase</keyword>
<dbReference type="InterPro" id="IPR001563">
    <property type="entry name" value="Peptidase_S10"/>
</dbReference>
<gene>
    <name evidence="8" type="ORF">TRICI_004119</name>
</gene>
<keyword evidence="5 7" id="KW-0378">Hydrolase</keyword>
<protein>
    <recommendedName>
        <fullName evidence="7">Carboxypeptidase</fullName>
        <ecNumber evidence="7">3.4.16.-</ecNumber>
    </recommendedName>
</protein>
<dbReference type="InterPro" id="IPR018202">
    <property type="entry name" value="Ser_caboxypep_ser_AS"/>
</dbReference>
<accession>A0A642V207</accession>
<dbReference type="AlphaFoldDB" id="A0A642V207"/>
<name>A0A642V207_9ASCO</name>
<dbReference type="InterPro" id="IPR033124">
    <property type="entry name" value="Ser_caboxypep_his_AS"/>
</dbReference>